<evidence type="ECO:0000256" key="4">
    <source>
        <dbReference type="ARBA" id="ARBA00022825"/>
    </source>
</evidence>
<dbReference type="InterPro" id="IPR023827">
    <property type="entry name" value="Peptidase_S8_Asp-AS"/>
</dbReference>
<feature type="signal peptide" evidence="7">
    <location>
        <begin position="1"/>
        <end position="16"/>
    </location>
</feature>
<dbReference type="EMBL" id="MU863876">
    <property type="protein sequence ID" value="KAK4205530.1"/>
    <property type="molecule type" value="Genomic_DNA"/>
</dbReference>
<dbReference type="InterPro" id="IPR022398">
    <property type="entry name" value="Peptidase_S8_His-AS"/>
</dbReference>
<comment type="similarity">
    <text evidence="1 5 6">Belongs to the peptidase S8 family.</text>
</comment>
<dbReference type="PROSITE" id="PS00137">
    <property type="entry name" value="SUBTILASE_HIS"/>
    <property type="match status" value="1"/>
</dbReference>
<feature type="active site" description="Charge relay system" evidence="5">
    <location>
        <position position="152"/>
    </location>
</feature>
<dbReference type="GO" id="GO:0006508">
    <property type="term" value="P:proteolysis"/>
    <property type="evidence" value="ECO:0007669"/>
    <property type="project" value="UniProtKB-KW"/>
</dbReference>
<dbReference type="InterPro" id="IPR036852">
    <property type="entry name" value="Peptidase_S8/S53_dom_sf"/>
</dbReference>
<reference evidence="9" key="2">
    <citation type="submission" date="2023-05" db="EMBL/GenBank/DDBJ databases">
        <authorList>
            <consortium name="Lawrence Berkeley National Laboratory"/>
            <person name="Steindorff A."/>
            <person name="Hensen N."/>
            <person name="Bonometti L."/>
            <person name="Westerberg I."/>
            <person name="Brannstrom I.O."/>
            <person name="Guillou S."/>
            <person name="Cros-Aarteil S."/>
            <person name="Calhoun S."/>
            <person name="Haridas S."/>
            <person name="Kuo A."/>
            <person name="Mondo S."/>
            <person name="Pangilinan J."/>
            <person name="Riley R."/>
            <person name="Labutti K."/>
            <person name="Andreopoulos B."/>
            <person name="Lipzen A."/>
            <person name="Chen C."/>
            <person name="Yanf M."/>
            <person name="Daum C."/>
            <person name="Ng V."/>
            <person name="Clum A."/>
            <person name="Ohm R."/>
            <person name="Martin F."/>
            <person name="Silar P."/>
            <person name="Natvig D."/>
            <person name="Lalanne C."/>
            <person name="Gautier V."/>
            <person name="Ament-Velasquez S.L."/>
            <person name="Kruys A."/>
            <person name="Hutchinson M.I."/>
            <person name="Powell A.J."/>
            <person name="Barry K."/>
            <person name="Miller A.N."/>
            <person name="Grigoriev I.V."/>
            <person name="Debuchy R."/>
            <person name="Gladieux P."/>
            <person name="Thoren M.H."/>
            <person name="Johannesson H."/>
        </authorList>
    </citation>
    <scope>NUCLEOTIDE SEQUENCE</scope>
    <source>
        <strain evidence="9">CBS 315.58</strain>
    </source>
</reference>
<feature type="active site" description="Charge relay system" evidence="5">
    <location>
        <position position="183"/>
    </location>
</feature>
<dbReference type="InterPro" id="IPR050131">
    <property type="entry name" value="Peptidase_S8_subtilisin-like"/>
</dbReference>
<dbReference type="GO" id="GO:0004252">
    <property type="term" value="F:serine-type endopeptidase activity"/>
    <property type="evidence" value="ECO:0007669"/>
    <property type="project" value="UniProtKB-UniRule"/>
</dbReference>
<dbReference type="PRINTS" id="PR00723">
    <property type="entry name" value="SUBTILISIN"/>
</dbReference>
<evidence type="ECO:0000256" key="2">
    <source>
        <dbReference type="ARBA" id="ARBA00022670"/>
    </source>
</evidence>
<dbReference type="FunFam" id="3.40.50.200:FF:000014">
    <property type="entry name" value="Proteinase K"/>
    <property type="match status" value="1"/>
</dbReference>
<gene>
    <name evidence="9" type="ORF">QBC40DRAFT_189925</name>
</gene>
<keyword evidence="2 5" id="KW-0645">Protease</keyword>
<dbReference type="PROSITE" id="PS00138">
    <property type="entry name" value="SUBTILASE_SER"/>
    <property type="match status" value="1"/>
</dbReference>
<dbReference type="InterPro" id="IPR000209">
    <property type="entry name" value="Peptidase_S8/S53_dom"/>
</dbReference>
<reference evidence="9" key="1">
    <citation type="journal article" date="2023" name="Mol. Phylogenet. Evol.">
        <title>Genome-scale phylogeny and comparative genomics of the fungal order Sordariales.</title>
        <authorList>
            <person name="Hensen N."/>
            <person name="Bonometti L."/>
            <person name="Westerberg I."/>
            <person name="Brannstrom I.O."/>
            <person name="Guillou S."/>
            <person name="Cros-Aarteil S."/>
            <person name="Calhoun S."/>
            <person name="Haridas S."/>
            <person name="Kuo A."/>
            <person name="Mondo S."/>
            <person name="Pangilinan J."/>
            <person name="Riley R."/>
            <person name="LaButti K."/>
            <person name="Andreopoulos B."/>
            <person name="Lipzen A."/>
            <person name="Chen C."/>
            <person name="Yan M."/>
            <person name="Daum C."/>
            <person name="Ng V."/>
            <person name="Clum A."/>
            <person name="Steindorff A."/>
            <person name="Ohm R.A."/>
            <person name="Martin F."/>
            <person name="Silar P."/>
            <person name="Natvig D.O."/>
            <person name="Lalanne C."/>
            <person name="Gautier V."/>
            <person name="Ament-Velasquez S.L."/>
            <person name="Kruys A."/>
            <person name="Hutchinson M.I."/>
            <person name="Powell A.J."/>
            <person name="Barry K."/>
            <person name="Miller A.N."/>
            <person name="Grigoriev I.V."/>
            <person name="Debuchy R."/>
            <person name="Gladieux P."/>
            <person name="Hiltunen Thoren M."/>
            <person name="Johannesson H."/>
        </authorList>
    </citation>
    <scope>NUCLEOTIDE SEQUENCE</scope>
    <source>
        <strain evidence="9">CBS 315.58</strain>
    </source>
</reference>
<dbReference type="PANTHER" id="PTHR43806:SF58">
    <property type="entry name" value="ALKALINE PROTEASE 1-RELATED"/>
    <property type="match status" value="1"/>
</dbReference>
<keyword evidence="10" id="KW-1185">Reference proteome</keyword>
<dbReference type="InterPro" id="IPR034193">
    <property type="entry name" value="PCSK9_ProteinaseK-like"/>
</dbReference>
<evidence type="ECO:0000256" key="6">
    <source>
        <dbReference type="RuleBase" id="RU003355"/>
    </source>
</evidence>
<dbReference type="PROSITE" id="PS51892">
    <property type="entry name" value="SUBTILASE"/>
    <property type="match status" value="1"/>
</dbReference>
<dbReference type="InterPro" id="IPR023828">
    <property type="entry name" value="Peptidase_S8_Ser-AS"/>
</dbReference>
<dbReference type="Pfam" id="PF00082">
    <property type="entry name" value="Peptidase_S8"/>
    <property type="match status" value="1"/>
</dbReference>
<evidence type="ECO:0000256" key="3">
    <source>
        <dbReference type="ARBA" id="ARBA00022801"/>
    </source>
</evidence>
<feature type="chain" id="PRO_5042866232" evidence="7">
    <location>
        <begin position="17"/>
        <end position="399"/>
    </location>
</feature>
<dbReference type="InterPro" id="IPR015500">
    <property type="entry name" value="Peptidase_S8_subtilisin-rel"/>
</dbReference>
<dbReference type="GO" id="GO:0005576">
    <property type="term" value="C:extracellular region"/>
    <property type="evidence" value="ECO:0007669"/>
    <property type="project" value="UniProtKB-ARBA"/>
</dbReference>
<evidence type="ECO:0000313" key="10">
    <source>
        <dbReference type="Proteomes" id="UP001303160"/>
    </source>
</evidence>
<evidence type="ECO:0000259" key="8">
    <source>
        <dbReference type="Pfam" id="PF00082"/>
    </source>
</evidence>
<evidence type="ECO:0000256" key="7">
    <source>
        <dbReference type="SAM" id="SignalP"/>
    </source>
</evidence>
<evidence type="ECO:0000256" key="5">
    <source>
        <dbReference type="PROSITE-ProRule" id="PRU01240"/>
    </source>
</evidence>
<comment type="caution">
    <text evidence="9">The sequence shown here is derived from an EMBL/GenBank/DDBJ whole genome shotgun (WGS) entry which is preliminary data.</text>
</comment>
<evidence type="ECO:0000256" key="1">
    <source>
        <dbReference type="ARBA" id="ARBA00011073"/>
    </source>
</evidence>
<keyword evidence="7" id="KW-0732">Signal</keyword>
<dbReference type="Gene3D" id="3.40.50.200">
    <property type="entry name" value="Peptidase S8/S53 domain"/>
    <property type="match status" value="1"/>
</dbReference>
<dbReference type="PROSITE" id="PS00136">
    <property type="entry name" value="SUBTILASE_ASP"/>
    <property type="match status" value="1"/>
</dbReference>
<name>A0AAN6XRZ8_9PEZI</name>
<dbReference type="AlphaFoldDB" id="A0AAN6XRZ8"/>
<evidence type="ECO:0000313" key="9">
    <source>
        <dbReference type="EMBL" id="KAK4205530.1"/>
    </source>
</evidence>
<keyword evidence="3 5" id="KW-0378">Hydrolase</keyword>
<dbReference type="CDD" id="cd04077">
    <property type="entry name" value="Peptidases_S8_PCSK9_ProteinaseK_like"/>
    <property type="match status" value="1"/>
</dbReference>
<dbReference type="Proteomes" id="UP001303160">
    <property type="component" value="Unassembled WGS sequence"/>
</dbReference>
<dbReference type="SUPFAM" id="SSF52743">
    <property type="entry name" value="Subtilisin-like"/>
    <property type="match status" value="1"/>
</dbReference>
<feature type="domain" description="Peptidase S8/S53" evidence="8">
    <location>
        <begin position="150"/>
        <end position="378"/>
    </location>
</feature>
<organism evidence="9 10">
    <name type="scientific">Triangularia verruculosa</name>
    <dbReference type="NCBI Taxonomy" id="2587418"/>
    <lineage>
        <taxon>Eukaryota</taxon>
        <taxon>Fungi</taxon>
        <taxon>Dikarya</taxon>
        <taxon>Ascomycota</taxon>
        <taxon>Pezizomycotina</taxon>
        <taxon>Sordariomycetes</taxon>
        <taxon>Sordariomycetidae</taxon>
        <taxon>Sordariales</taxon>
        <taxon>Podosporaceae</taxon>
        <taxon>Triangularia</taxon>
    </lineage>
</organism>
<feature type="active site" description="Charge relay system" evidence="5">
    <location>
        <position position="341"/>
    </location>
</feature>
<dbReference type="PANTHER" id="PTHR43806">
    <property type="entry name" value="PEPTIDASE S8"/>
    <property type="match status" value="1"/>
</dbReference>
<protein>
    <submittedName>
        <fullName evidence="9">Peptidase</fullName>
    </submittedName>
</protein>
<proteinExistence type="inferred from homology"/>
<keyword evidence="4 5" id="KW-0720">Serine protease</keyword>
<accession>A0AAN6XRZ8</accession>
<sequence>MQLLWTTLLLPTLAVTAPAPADREAPVLIPRGSAASQLIEGSYIVKLKDGSTDAALQNTAKGLPSGGCQKCVSYYCFWFCSYLLTPSSPPRQVEYIEQDATVQAYDLITQGPSPSGDAVPWGLARIAHRSPRQSTYVYDSSAGEGTCSYIIDTGIFVNHTDLSPRAQWLANFIDTDNTDGNGHGTHVAGTIGGTRFGVAKKTSLYAVKVLRASGSGTLAAVIAGIDFVASDHRTRNCPNGAVANLSLGASRSTAVNAAAAAAVGAGVFLSVAAGNSADDSFFYSPASEETVCTVGATDEGDARAWFSNYGSLVDVFAPGVAVESAWIGGGGDATNTISGTSMAAPHVAGLASYLLTLSGPKTPAELCEYIKTTSTNGTITDLPEGTFNGVAFNGNPGAL</sequence>